<feature type="region of interest" description="Disordered" evidence="1">
    <location>
        <begin position="191"/>
        <end position="214"/>
    </location>
</feature>
<dbReference type="Proteomes" id="UP000242254">
    <property type="component" value="Unassembled WGS sequence"/>
</dbReference>
<sequence length="351" mass="40924">MEEERQRREKERLRKEEEKRQREEERQKKEEEKRRRLKEEKKRREKEEKERKEKEERERKEKEEKERKAKEEKERKEKEEHERREKEQQERKANKEKERKEKLRLEKEKVDEQEKPKEEAIVVTPTATTAPKQPIIEKQPVLPQYSHIPPDDFENRQQVLIEALVGSTSRPSNFVEPNNIQHSLAQLQLSQPSPLPLSHPHHLHHHQQQPPLPHIQQQQSFMPLSGHLGGTPASFLSTSLDHTSSLSDANSSVLGLFNNRSTAPPSTSLLTETPSTRRSLTSIAPIGQPIHNGRRSSVQPVGTIGSLPDDAFLSGKRTETEGMAARSFFSSFLFGEPTKCKFFFIVNYIVN</sequence>
<keyword evidence="3" id="KW-1185">Reference proteome</keyword>
<evidence type="ECO:0000313" key="3">
    <source>
        <dbReference type="Proteomes" id="UP000242254"/>
    </source>
</evidence>
<dbReference type="AlphaFoldDB" id="A0A2G4SEX3"/>
<dbReference type="EMBL" id="KZ303879">
    <property type="protein sequence ID" value="PHZ07328.1"/>
    <property type="molecule type" value="Genomic_DNA"/>
</dbReference>
<dbReference type="RefSeq" id="XP_023461036.1">
    <property type="nucleotide sequence ID" value="XM_023614425.1"/>
</dbReference>
<accession>A0A2G4SEX3</accession>
<feature type="region of interest" description="Disordered" evidence="1">
    <location>
        <begin position="1"/>
        <end position="118"/>
    </location>
</feature>
<dbReference type="STRING" id="1340429.A0A2G4SEX3"/>
<dbReference type="GeneID" id="35445414"/>
<reference evidence="2 3" key="1">
    <citation type="journal article" date="2016" name="Proc. Natl. Acad. Sci. U.S.A.">
        <title>Lipid metabolic changes in an early divergent fungus govern the establishment of a mutualistic symbiosis with endobacteria.</title>
        <authorList>
            <person name="Lastovetsky O.A."/>
            <person name="Gaspar M.L."/>
            <person name="Mondo S.J."/>
            <person name="LaButti K.M."/>
            <person name="Sandor L."/>
            <person name="Grigoriev I.V."/>
            <person name="Henry S.A."/>
            <person name="Pawlowska T.E."/>
        </authorList>
    </citation>
    <scope>NUCLEOTIDE SEQUENCE [LARGE SCALE GENOMIC DNA]</scope>
    <source>
        <strain evidence="2 3">ATCC 52813</strain>
    </source>
</reference>
<name>A0A2G4SEX3_RHIZD</name>
<protein>
    <submittedName>
        <fullName evidence="2">Uncharacterized protein</fullName>
    </submittedName>
</protein>
<gene>
    <name evidence="2" type="ORF">RHIMIDRAFT_303756</name>
</gene>
<evidence type="ECO:0000313" key="2">
    <source>
        <dbReference type="EMBL" id="PHZ07328.1"/>
    </source>
</evidence>
<proteinExistence type="predicted"/>
<evidence type="ECO:0000256" key="1">
    <source>
        <dbReference type="SAM" id="MobiDB-lite"/>
    </source>
</evidence>
<organism evidence="2 3">
    <name type="scientific">Rhizopus microsporus ATCC 52813</name>
    <dbReference type="NCBI Taxonomy" id="1340429"/>
    <lineage>
        <taxon>Eukaryota</taxon>
        <taxon>Fungi</taxon>
        <taxon>Fungi incertae sedis</taxon>
        <taxon>Mucoromycota</taxon>
        <taxon>Mucoromycotina</taxon>
        <taxon>Mucoromycetes</taxon>
        <taxon>Mucorales</taxon>
        <taxon>Mucorineae</taxon>
        <taxon>Rhizopodaceae</taxon>
        <taxon>Rhizopus</taxon>
    </lineage>
</organism>